<sequence length="341" mass="37373">MPGWRDARRVWLADLARDRSRNRVRRFGQAMVLAAELPADVDRLYAHFLHTPASVARYAALLRRLPWSFSAHAKDIWTIPEWEKREKLADARWGVTCTRQGHAHLAGLAPVPDRMELLYHGLDFDRFPPPPPSRPPRDGGDPADPLILLSVGRAVEKKGFDVALEALSLLPADLHWRWVHIGGGTGLKALRAEAERRGLADRIDWLGPQPQDVVIGQCQRADLFLLPSRRARDGDQDGLPNVLMEAQIMGLPVVATRMAAIPELIVEDQTGVLVDPGDAPALASALASLARDPATRARLAEAGGIRVRAHFAAGAGLDHLASLLTADASGPDVQPRRPMRN</sequence>
<evidence type="ECO:0000256" key="2">
    <source>
        <dbReference type="ARBA" id="ARBA00022679"/>
    </source>
</evidence>
<keyword evidence="2 4" id="KW-0808">Transferase</keyword>
<evidence type="ECO:0000259" key="3">
    <source>
        <dbReference type="Pfam" id="PF00534"/>
    </source>
</evidence>
<dbReference type="CDD" id="cd03801">
    <property type="entry name" value="GT4_PimA-like"/>
    <property type="match status" value="1"/>
</dbReference>
<dbReference type="PANTHER" id="PTHR12526">
    <property type="entry name" value="GLYCOSYLTRANSFERASE"/>
    <property type="match status" value="1"/>
</dbReference>
<comment type="caution">
    <text evidence="4">The sequence shown here is derived from an EMBL/GenBank/DDBJ whole genome shotgun (WGS) entry which is preliminary data.</text>
</comment>
<dbReference type="Pfam" id="PF00534">
    <property type="entry name" value="Glycos_transf_1"/>
    <property type="match status" value="1"/>
</dbReference>
<dbReference type="SUPFAM" id="SSF53756">
    <property type="entry name" value="UDP-Glycosyltransferase/glycogen phosphorylase"/>
    <property type="match status" value="1"/>
</dbReference>
<reference evidence="4 5" key="1">
    <citation type="submission" date="2013-08" db="EMBL/GenBank/DDBJ databases">
        <title>The genome sequence of Skermanella stibiiresistens.</title>
        <authorList>
            <person name="Zhu W."/>
            <person name="Wang G."/>
        </authorList>
    </citation>
    <scope>NUCLEOTIDE SEQUENCE [LARGE SCALE GENOMIC DNA]</scope>
    <source>
        <strain evidence="4 5">SB22</strain>
    </source>
</reference>
<name>W9H3N0_9PROT</name>
<keyword evidence="1" id="KW-0328">Glycosyltransferase</keyword>
<gene>
    <name evidence="4" type="ORF">N825_35830</name>
</gene>
<feature type="domain" description="Glycosyl transferase family 1" evidence="3">
    <location>
        <begin position="141"/>
        <end position="303"/>
    </location>
</feature>
<dbReference type="STRING" id="1385369.N825_35830"/>
<dbReference type="PANTHER" id="PTHR12526:SF510">
    <property type="entry name" value="D-INOSITOL 3-PHOSPHATE GLYCOSYLTRANSFERASE"/>
    <property type="match status" value="1"/>
</dbReference>
<evidence type="ECO:0000313" key="4">
    <source>
        <dbReference type="EMBL" id="EWY40634.1"/>
    </source>
</evidence>
<organism evidence="4 5">
    <name type="scientific">Skermanella stibiiresistens SB22</name>
    <dbReference type="NCBI Taxonomy" id="1385369"/>
    <lineage>
        <taxon>Bacteria</taxon>
        <taxon>Pseudomonadati</taxon>
        <taxon>Pseudomonadota</taxon>
        <taxon>Alphaproteobacteria</taxon>
        <taxon>Rhodospirillales</taxon>
        <taxon>Azospirillaceae</taxon>
        <taxon>Skermanella</taxon>
    </lineage>
</organism>
<dbReference type="Proteomes" id="UP000019486">
    <property type="component" value="Unassembled WGS sequence"/>
</dbReference>
<dbReference type="AlphaFoldDB" id="W9H3N0"/>
<dbReference type="GO" id="GO:0016757">
    <property type="term" value="F:glycosyltransferase activity"/>
    <property type="evidence" value="ECO:0007669"/>
    <property type="project" value="UniProtKB-KW"/>
</dbReference>
<dbReference type="Gene3D" id="3.40.50.2000">
    <property type="entry name" value="Glycogen Phosphorylase B"/>
    <property type="match status" value="2"/>
</dbReference>
<keyword evidence="5" id="KW-1185">Reference proteome</keyword>
<evidence type="ECO:0000313" key="5">
    <source>
        <dbReference type="Proteomes" id="UP000019486"/>
    </source>
</evidence>
<accession>W9H3N0</accession>
<evidence type="ECO:0000256" key="1">
    <source>
        <dbReference type="ARBA" id="ARBA00022676"/>
    </source>
</evidence>
<dbReference type="PATRIC" id="fig|1385369.3.peg.2528"/>
<protein>
    <submittedName>
        <fullName evidence="4">Glycosyl transferase</fullName>
    </submittedName>
</protein>
<dbReference type="InterPro" id="IPR001296">
    <property type="entry name" value="Glyco_trans_1"/>
</dbReference>
<dbReference type="EMBL" id="AVFL01000007">
    <property type="protein sequence ID" value="EWY40634.1"/>
    <property type="molecule type" value="Genomic_DNA"/>
</dbReference>
<proteinExistence type="predicted"/>